<dbReference type="PROSITE" id="PS51384">
    <property type="entry name" value="FAD_FR"/>
    <property type="match status" value="1"/>
</dbReference>
<dbReference type="Pfam" id="PF00111">
    <property type="entry name" value="Fer2"/>
    <property type="match status" value="1"/>
</dbReference>
<keyword evidence="5" id="KW-0274">FAD</keyword>
<dbReference type="SUPFAM" id="SSF54292">
    <property type="entry name" value="2Fe-2S ferredoxin-like"/>
    <property type="match status" value="1"/>
</dbReference>
<keyword evidence="8" id="KW-0411">Iron-sulfur</keyword>
<keyword evidence="4" id="KW-0479">Metal-binding</keyword>
<dbReference type="InterPro" id="IPR006058">
    <property type="entry name" value="2Fe2S_fd_BS"/>
</dbReference>
<evidence type="ECO:0000256" key="6">
    <source>
        <dbReference type="ARBA" id="ARBA00023002"/>
    </source>
</evidence>
<dbReference type="PANTHER" id="PTHR47354">
    <property type="entry name" value="NADH OXIDOREDUCTASE HCR"/>
    <property type="match status" value="1"/>
</dbReference>
<keyword evidence="7" id="KW-0408">Iron</keyword>
<accession>A0ABW1F2K8</accession>
<evidence type="ECO:0000259" key="10">
    <source>
        <dbReference type="PROSITE" id="PS51384"/>
    </source>
</evidence>
<protein>
    <submittedName>
        <fullName evidence="11">2Fe-2S iron-sulfur cluster-binding protein</fullName>
    </submittedName>
</protein>
<dbReference type="Gene3D" id="2.40.30.10">
    <property type="entry name" value="Translation factors"/>
    <property type="match status" value="1"/>
</dbReference>
<evidence type="ECO:0000256" key="1">
    <source>
        <dbReference type="ARBA" id="ARBA00001974"/>
    </source>
</evidence>
<dbReference type="EMBL" id="JBHSOD010000036">
    <property type="protein sequence ID" value="MFC5888185.1"/>
    <property type="molecule type" value="Genomic_DNA"/>
</dbReference>
<dbReference type="PRINTS" id="PR00410">
    <property type="entry name" value="PHEHYDRXLASE"/>
</dbReference>
<dbReference type="Pfam" id="PF00175">
    <property type="entry name" value="NAD_binding_1"/>
    <property type="match status" value="1"/>
</dbReference>
<dbReference type="Pfam" id="PF00970">
    <property type="entry name" value="FAD_binding_6"/>
    <property type="match status" value="1"/>
</dbReference>
<sequence length="365" mass="38853">MRSTIDETRRPAGQHGWHALTVSGLDRLTDDTVAITLAVPDRLAEAFSHRAGQHVVVRHRQGERELRRCYSVCPPPFDPGRLRLIVKRASPDGFGAYATTRLAVGDRLRVSPPAGTFRLAPAPVGHHVLLAGGTGIAPLLAMAAAALRDDPRCRVSLLYAARGAGSLLLADELADLKDAHLGRFSALQVFSRERREADLLSGRPDGDRLRRLLSAAGTGFDAATAFYLCGPWGLVTLARAALAEAGAAERQIRVELFSPEGTPAAVPVPPAGRSVRVTARLGGHTADARMLPGDRTLLDAVLRVRPDAPYSCRVGLCGSCRARVVSGSAVLDSQYALDPAEVAAGYTLTCRARPQTDAVELDFDA</sequence>
<proteinExistence type="predicted"/>
<organism evidence="11 12">
    <name type="scientific">Kitasatospora aburaviensis</name>
    <dbReference type="NCBI Taxonomy" id="67265"/>
    <lineage>
        <taxon>Bacteria</taxon>
        <taxon>Bacillati</taxon>
        <taxon>Actinomycetota</taxon>
        <taxon>Actinomycetes</taxon>
        <taxon>Kitasatosporales</taxon>
        <taxon>Streptomycetaceae</taxon>
        <taxon>Kitasatospora</taxon>
    </lineage>
</organism>
<dbReference type="PANTHER" id="PTHR47354:SF8">
    <property type="entry name" value="1,2-PHENYLACETYL-COA EPOXIDASE, SUBUNIT E"/>
    <property type="match status" value="1"/>
</dbReference>
<dbReference type="Gene3D" id="3.10.20.30">
    <property type="match status" value="1"/>
</dbReference>
<dbReference type="InterPro" id="IPR017927">
    <property type="entry name" value="FAD-bd_FR_type"/>
</dbReference>
<evidence type="ECO:0000256" key="2">
    <source>
        <dbReference type="ARBA" id="ARBA00022630"/>
    </source>
</evidence>
<evidence type="ECO:0000313" key="12">
    <source>
        <dbReference type="Proteomes" id="UP001596067"/>
    </source>
</evidence>
<dbReference type="SUPFAM" id="SSF52343">
    <property type="entry name" value="Ferredoxin reductase-like, C-terminal NADP-linked domain"/>
    <property type="match status" value="1"/>
</dbReference>
<keyword evidence="3" id="KW-0001">2Fe-2S</keyword>
<dbReference type="Gene3D" id="3.40.50.80">
    <property type="entry name" value="Nucleotide-binding domain of ferredoxin-NADP reductase (FNR) module"/>
    <property type="match status" value="1"/>
</dbReference>
<dbReference type="Proteomes" id="UP001596067">
    <property type="component" value="Unassembled WGS sequence"/>
</dbReference>
<keyword evidence="12" id="KW-1185">Reference proteome</keyword>
<evidence type="ECO:0000256" key="5">
    <source>
        <dbReference type="ARBA" id="ARBA00022827"/>
    </source>
</evidence>
<dbReference type="InterPro" id="IPR012675">
    <property type="entry name" value="Beta-grasp_dom_sf"/>
</dbReference>
<dbReference type="InterPro" id="IPR050415">
    <property type="entry name" value="MRET"/>
</dbReference>
<feature type="domain" description="2Fe-2S ferredoxin-type" evidence="9">
    <location>
        <begin position="275"/>
        <end position="365"/>
    </location>
</feature>
<evidence type="ECO:0000313" key="11">
    <source>
        <dbReference type="EMBL" id="MFC5888185.1"/>
    </source>
</evidence>
<evidence type="ECO:0000256" key="8">
    <source>
        <dbReference type="ARBA" id="ARBA00023014"/>
    </source>
</evidence>
<comment type="cofactor">
    <cofactor evidence="1">
        <name>FAD</name>
        <dbReference type="ChEBI" id="CHEBI:57692"/>
    </cofactor>
</comment>
<evidence type="ECO:0000259" key="9">
    <source>
        <dbReference type="PROSITE" id="PS51085"/>
    </source>
</evidence>
<dbReference type="SUPFAM" id="SSF63380">
    <property type="entry name" value="Riboflavin synthase domain-like"/>
    <property type="match status" value="1"/>
</dbReference>
<dbReference type="InterPro" id="IPR036010">
    <property type="entry name" value="2Fe-2S_ferredoxin-like_sf"/>
</dbReference>
<evidence type="ECO:0000256" key="3">
    <source>
        <dbReference type="ARBA" id="ARBA00022714"/>
    </source>
</evidence>
<dbReference type="RefSeq" id="WP_313766806.1">
    <property type="nucleotide sequence ID" value="NZ_BAAAVH010000014.1"/>
</dbReference>
<reference evidence="12" key="1">
    <citation type="journal article" date="2019" name="Int. J. Syst. Evol. Microbiol.">
        <title>The Global Catalogue of Microorganisms (GCM) 10K type strain sequencing project: providing services to taxonomists for standard genome sequencing and annotation.</title>
        <authorList>
            <consortium name="The Broad Institute Genomics Platform"/>
            <consortium name="The Broad Institute Genome Sequencing Center for Infectious Disease"/>
            <person name="Wu L."/>
            <person name="Ma J."/>
        </authorList>
    </citation>
    <scope>NUCLEOTIDE SEQUENCE [LARGE SCALE GENOMIC DNA]</scope>
    <source>
        <strain evidence="12">CGMCC 4.1469</strain>
    </source>
</reference>
<name>A0ABW1F2K8_9ACTN</name>
<dbReference type="InterPro" id="IPR039261">
    <property type="entry name" value="FNR_nucleotide-bd"/>
</dbReference>
<evidence type="ECO:0000256" key="4">
    <source>
        <dbReference type="ARBA" id="ARBA00022723"/>
    </source>
</evidence>
<evidence type="ECO:0000256" key="7">
    <source>
        <dbReference type="ARBA" id="ARBA00023004"/>
    </source>
</evidence>
<dbReference type="InterPro" id="IPR001041">
    <property type="entry name" value="2Fe-2S_ferredoxin-type"/>
</dbReference>
<keyword evidence="6" id="KW-0560">Oxidoreductase</keyword>
<dbReference type="InterPro" id="IPR008333">
    <property type="entry name" value="Cbr1-like_FAD-bd_dom"/>
</dbReference>
<dbReference type="PROSITE" id="PS00197">
    <property type="entry name" value="2FE2S_FER_1"/>
    <property type="match status" value="1"/>
</dbReference>
<dbReference type="InterPro" id="IPR017938">
    <property type="entry name" value="Riboflavin_synthase-like_b-brl"/>
</dbReference>
<keyword evidence="2" id="KW-0285">Flavoprotein</keyword>
<feature type="domain" description="FAD-binding FR-type" evidence="10">
    <location>
        <begin position="15"/>
        <end position="120"/>
    </location>
</feature>
<dbReference type="PROSITE" id="PS51085">
    <property type="entry name" value="2FE2S_FER_2"/>
    <property type="match status" value="1"/>
</dbReference>
<dbReference type="CDD" id="cd00207">
    <property type="entry name" value="fer2"/>
    <property type="match status" value="1"/>
</dbReference>
<dbReference type="InterPro" id="IPR001433">
    <property type="entry name" value="OxRdtase_FAD/NAD-bd"/>
</dbReference>
<gene>
    <name evidence="11" type="ORF">ACFP0N_24795</name>
</gene>
<comment type="caution">
    <text evidence="11">The sequence shown here is derived from an EMBL/GenBank/DDBJ whole genome shotgun (WGS) entry which is preliminary data.</text>
</comment>